<evidence type="ECO:0000256" key="12">
    <source>
        <dbReference type="ARBA" id="ARBA00029757"/>
    </source>
</evidence>
<evidence type="ECO:0000256" key="11">
    <source>
        <dbReference type="ARBA" id="ARBA00023098"/>
    </source>
</evidence>
<dbReference type="AlphaFoldDB" id="A0AA48KBE4"/>
<dbReference type="RefSeq" id="WP_316415350.1">
    <property type="nucleotide sequence ID" value="NZ_AP027080.1"/>
</dbReference>
<dbReference type="GO" id="GO:0005886">
    <property type="term" value="C:plasma membrane"/>
    <property type="evidence" value="ECO:0007669"/>
    <property type="project" value="TreeGrafter"/>
</dbReference>
<evidence type="ECO:0000256" key="4">
    <source>
        <dbReference type="ARBA" id="ARBA00016436"/>
    </source>
</evidence>
<keyword evidence="6 13" id="KW-0441">Lipid A biosynthesis</keyword>
<dbReference type="KEGG" id="msil:METEAL_16170"/>
<evidence type="ECO:0000256" key="7">
    <source>
        <dbReference type="ARBA" id="ARBA00022679"/>
    </source>
</evidence>
<keyword evidence="9 13" id="KW-0418">Kinase</keyword>
<dbReference type="GO" id="GO:0005524">
    <property type="term" value="F:ATP binding"/>
    <property type="evidence" value="ECO:0007669"/>
    <property type="project" value="UniProtKB-UniRule"/>
</dbReference>
<dbReference type="GO" id="GO:0009029">
    <property type="term" value="F:lipid-A 4'-kinase activity"/>
    <property type="evidence" value="ECO:0007669"/>
    <property type="project" value="UniProtKB-UniRule"/>
</dbReference>
<evidence type="ECO:0000256" key="13">
    <source>
        <dbReference type="HAMAP-Rule" id="MF_00409"/>
    </source>
</evidence>
<dbReference type="NCBIfam" id="TIGR00682">
    <property type="entry name" value="lpxK"/>
    <property type="match status" value="1"/>
</dbReference>
<protein>
    <recommendedName>
        <fullName evidence="4 13">Tetraacyldisaccharide 4'-kinase</fullName>
        <ecNumber evidence="3 13">2.7.1.130</ecNumber>
    </recommendedName>
    <alternativeName>
        <fullName evidence="12 13">Lipid A 4'-kinase</fullName>
    </alternativeName>
</protein>
<evidence type="ECO:0000313" key="15">
    <source>
        <dbReference type="EMBL" id="BDU72443.1"/>
    </source>
</evidence>
<dbReference type="InterPro" id="IPR027417">
    <property type="entry name" value="P-loop_NTPase"/>
</dbReference>
<dbReference type="PANTHER" id="PTHR42724:SF1">
    <property type="entry name" value="TETRAACYLDISACCHARIDE 4'-KINASE, MITOCHONDRIAL-RELATED"/>
    <property type="match status" value="1"/>
</dbReference>
<evidence type="ECO:0000256" key="2">
    <source>
        <dbReference type="ARBA" id="ARBA00004870"/>
    </source>
</evidence>
<dbReference type="EC" id="2.7.1.130" evidence="3 13"/>
<dbReference type="GO" id="GO:0009244">
    <property type="term" value="P:lipopolysaccharide core region biosynthetic process"/>
    <property type="evidence" value="ECO:0007669"/>
    <property type="project" value="TreeGrafter"/>
</dbReference>
<dbReference type="Proteomes" id="UP001238179">
    <property type="component" value="Chromosome"/>
</dbReference>
<name>A0AA48KBE4_9BACT</name>
<accession>A0AA48KBE4</accession>
<comment type="similarity">
    <text evidence="13">Belongs to the LpxK family.</text>
</comment>
<keyword evidence="11 13" id="KW-0443">Lipid metabolism</keyword>
<evidence type="ECO:0000256" key="3">
    <source>
        <dbReference type="ARBA" id="ARBA00012071"/>
    </source>
</evidence>
<keyword evidence="5 13" id="KW-0444">Lipid biosynthesis</keyword>
<evidence type="ECO:0000256" key="9">
    <source>
        <dbReference type="ARBA" id="ARBA00022777"/>
    </source>
</evidence>
<comment type="pathway">
    <text evidence="2 13">Glycolipid biosynthesis; lipid IV(A) biosynthesis; lipid IV(A) from (3R)-3-hydroxytetradecanoyl-[acyl-carrier-protein] and UDP-N-acetyl-alpha-D-glucosamine: step 6/6.</text>
</comment>
<keyword evidence="7 13" id="KW-0808">Transferase</keyword>
<evidence type="ECO:0000256" key="5">
    <source>
        <dbReference type="ARBA" id="ARBA00022516"/>
    </source>
</evidence>
<dbReference type="Pfam" id="PF02606">
    <property type="entry name" value="LpxK"/>
    <property type="match status" value="1"/>
</dbReference>
<evidence type="ECO:0000256" key="6">
    <source>
        <dbReference type="ARBA" id="ARBA00022556"/>
    </source>
</evidence>
<evidence type="ECO:0000256" key="1">
    <source>
        <dbReference type="ARBA" id="ARBA00002274"/>
    </source>
</evidence>
<dbReference type="InterPro" id="IPR003758">
    <property type="entry name" value="LpxK"/>
</dbReference>
<evidence type="ECO:0000256" key="14">
    <source>
        <dbReference type="SAM" id="MobiDB-lite"/>
    </source>
</evidence>
<feature type="binding site" evidence="13">
    <location>
        <begin position="47"/>
        <end position="54"/>
    </location>
    <ligand>
        <name>ATP</name>
        <dbReference type="ChEBI" id="CHEBI:30616"/>
    </ligand>
</feature>
<keyword evidence="8 13" id="KW-0547">Nucleotide-binding</keyword>
<proteinExistence type="inferred from homology"/>
<evidence type="ECO:0000313" key="16">
    <source>
        <dbReference type="Proteomes" id="UP001238179"/>
    </source>
</evidence>
<reference evidence="16" key="1">
    <citation type="journal article" date="2023" name="Int. J. Syst. Evol. Microbiol.">
        <title>Mesoterricola silvestris gen. nov., sp. nov., Mesoterricola sediminis sp. nov., Geothrix oryzae sp. nov., Geothrix edaphica sp. nov., Geothrix rubra sp. nov., and Geothrix limicola sp. nov., six novel members of Acidobacteriota isolated from soils.</title>
        <authorList>
            <person name="Itoh H."/>
            <person name="Sugisawa Y."/>
            <person name="Mise K."/>
            <person name="Xu Z."/>
            <person name="Kuniyasu M."/>
            <person name="Ushijima N."/>
            <person name="Kawano K."/>
            <person name="Kobayashi E."/>
            <person name="Shiratori Y."/>
            <person name="Masuda Y."/>
            <person name="Senoo K."/>
        </authorList>
    </citation>
    <scope>NUCLEOTIDE SEQUENCE [LARGE SCALE GENOMIC DNA]</scope>
    <source>
        <strain evidence="16">W79</strain>
    </source>
</reference>
<dbReference type="HAMAP" id="MF_00409">
    <property type="entry name" value="LpxK"/>
    <property type="match status" value="1"/>
</dbReference>
<dbReference type="PANTHER" id="PTHR42724">
    <property type="entry name" value="TETRAACYLDISACCHARIDE 4'-KINASE"/>
    <property type="match status" value="1"/>
</dbReference>
<dbReference type="GO" id="GO:0009245">
    <property type="term" value="P:lipid A biosynthetic process"/>
    <property type="evidence" value="ECO:0007669"/>
    <property type="project" value="UniProtKB-UniRule"/>
</dbReference>
<organism evidence="15 16">
    <name type="scientific">Mesoterricola silvestris</name>
    <dbReference type="NCBI Taxonomy" id="2927979"/>
    <lineage>
        <taxon>Bacteria</taxon>
        <taxon>Pseudomonadati</taxon>
        <taxon>Acidobacteriota</taxon>
        <taxon>Holophagae</taxon>
        <taxon>Holophagales</taxon>
        <taxon>Holophagaceae</taxon>
        <taxon>Mesoterricola</taxon>
    </lineage>
</organism>
<feature type="region of interest" description="Disordered" evidence="14">
    <location>
        <begin position="82"/>
        <end position="101"/>
    </location>
</feature>
<sequence>MHLLRWILAPLAPLYGGIVAARNRAFDRHPERAARVDVPVVSIGNLTTGGTGKTPVTLHLAETLEAEGLIASVVSRGYGGRRDLDPMEVGPGSDPAQTGDEPLMMARRLGPGRVVVGRRRHHAALRALALSPRPDLLIMDDGFQHRGLHRDLDLLLLDGVRRWGNGRMLPLGDLREPAASAARASCLVVTRGARADRDAILAWWARFGSGGPVFWVDFAITALRRLDTGARIPLPLGAPGPLFAFCALGHPEAFFADLLVAGAPWTGSRAFRDHQALGPRLGALEAEARAAGAGGLVCTEKDAVKLDPARATGLPIWIAEQRVTGAEPLEAWVLERLRGSSGSPGASSGTRPR</sequence>
<evidence type="ECO:0000256" key="10">
    <source>
        <dbReference type="ARBA" id="ARBA00022840"/>
    </source>
</evidence>
<evidence type="ECO:0000256" key="8">
    <source>
        <dbReference type="ARBA" id="ARBA00022741"/>
    </source>
</evidence>
<keyword evidence="10 13" id="KW-0067">ATP-binding</keyword>
<gene>
    <name evidence="13 15" type="primary">lpxK</name>
    <name evidence="15" type="ORF">METEAL_16170</name>
</gene>
<comment type="catalytic activity">
    <reaction evidence="13">
        <text>a lipid A disaccharide + ATP = a lipid IVA + ADP + H(+)</text>
        <dbReference type="Rhea" id="RHEA:67840"/>
        <dbReference type="ChEBI" id="CHEBI:15378"/>
        <dbReference type="ChEBI" id="CHEBI:30616"/>
        <dbReference type="ChEBI" id="CHEBI:176343"/>
        <dbReference type="ChEBI" id="CHEBI:176425"/>
        <dbReference type="ChEBI" id="CHEBI:456216"/>
        <dbReference type="EC" id="2.7.1.130"/>
    </reaction>
</comment>
<dbReference type="EMBL" id="AP027080">
    <property type="protein sequence ID" value="BDU72443.1"/>
    <property type="molecule type" value="Genomic_DNA"/>
</dbReference>
<keyword evidence="16" id="KW-1185">Reference proteome</keyword>
<comment type="function">
    <text evidence="1 13">Transfers the gamma-phosphate of ATP to the 4'-position of a tetraacyldisaccharide 1-phosphate intermediate (termed DS-1-P) to form tetraacyldisaccharide 1,4'-bis-phosphate (lipid IVA).</text>
</comment>
<dbReference type="SUPFAM" id="SSF52540">
    <property type="entry name" value="P-loop containing nucleoside triphosphate hydrolases"/>
    <property type="match status" value="1"/>
</dbReference>